<dbReference type="PANTHER" id="PTHR37691:SF1">
    <property type="entry name" value="BLR3518 PROTEIN"/>
    <property type="match status" value="1"/>
</dbReference>
<accession>U7VBQ9</accession>
<dbReference type="InterPro" id="IPR027396">
    <property type="entry name" value="DsrEFH-like"/>
</dbReference>
<name>U7VBQ9_9FUSO</name>
<sequence>MIVKVVFDINQEERWSVLIGNLKNVVKGIRELGSEYCLEVVIMGTAINGIKKLSGILKKEELEELVEKNVIFSVCNNTMKKYNVKKEDLYDFIKVVPAGVIELILKQQDGYSYIKP</sequence>
<comment type="caution">
    <text evidence="1">The sequence shown here is derived from an EMBL/GenBank/DDBJ whole genome shotgun (WGS) entry which is preliminary data.</text>
</comment>
<dbReference type="HOGENOM" id="CLU_127515_3_1_0"/>
<dbReference type="InterPro" id="IPR003787">
    <property type="entry name" value="Sulphur_relay_DsrE/F-like"/>
</dbReference>
<organism evidence="1 2">
    <name type="scientific">Cetobacterium somerae ATCC BAA-474</name>
    <dbReference type="NCBI Taxonomy" id="1319815"/>
    <lineage>
        <taxon>Bacteria</taxon>
        <taxon>Fusobacteriati</taxon>
        <taxon>Fusobacteriota</taxon>
        <taxon>Fusobacteriia</taxon>
        <taxon>Fusobacteriales</taxon>
        <taxon>Fusobacteriaceae</taxon>
        <taxon>Cetobacterium</taxon>
    </lineage>
</organism>
<dbReference type="AlphaFoldDB" id="U7VBQ9"/>
<dbReference type="Gene3D" id="3.40.1260.10">
    <property type="entry name" value="DsrEFH-like"/>
    <property type="match status" value="1"/>
</dbReference>
<evidence type="ECO:0000313" key="2">
    <source>
        <dbReference type="Proteomes" id="UP000017081"/>
    </source>
</evidence>
<dbReference type="Proteomes" id="UP000017081">
    <property type="component" value="Unassembled WGS sequence"/>
</dbReference>
<reference evidence="1 2" key="1">
    <citation type="submission" date="2013-08" db="EMBL/GenBank/DDBJ databases">
        <authorList>
            <person name="Weinstock G."/>
            <person name="Sodergren E."/>
            <person name="Wylie T."/>
            <person name="Fulton L."/>
            <person name="Fulton R."/>
            <person name="Fronick C."/>
            <person name="O'Laughlin M."/>
            <person name="Godfrey J."/>
            <person name="Miner T."/>
            <person name="Herter B."/>
            <person name="Appelbaum E."/>
            <person name="Cordes M."/>
            <person name="Lek S."/>
            <person name="Wollam A."/>
            <person name="Pepin K.H."/>
            <person name="Palsikar V.B."/>
            <person name="Mitreva M."/>
            <person name="Wilson R.K."/>
        </authorList>
    </citation>
    <scope>NUCLEOTIDE SEQUENCE [LARGE SCALE GENOMIC DNA]</scope>
    <source>
        <strain evidence="1 2">ATCC BAA-474</strain>
    </source>
</reference>
<evidence type="ECO:0000313" key="1">
    <source>
        <dbReference type="EMBL" id="ERT68198.1"/>
    </source>
</evidence>
<gene>
    <name evidence="1" type="ORF">HMPREF0202_01908</name>
</gene>
<dbReference type="SUPFAM" id="SSF75169">
    <property type="entry name" value="DsrEFH-like"/>
    <property type="match status" value="1"/>
</dbReference>
<dbReference type="STRING" id="1319815.HMPREF0202_01908"/>
<dbReference type="eggNOG" id="COG1416">
    <property type="taxonomic scope" value="Bacteria"/>
</dbReference>
<dbReference type="Pfam" id="PF02635">
    <property type="entry name" value="DsrE"/>
    <property type="match status" value="1"/>
</dbReference>
<dbReference type="EMBL" id="AXZF01000075">
    <property type="protein sequence ID" value="ERT68198.1"/>
    <property type="molecule type" value="Genomic_DNA"/>
</dbReference>
<dbReference type="RefSeq" id="WP_023051442.1">
    <property type="nucleotide sequence ID" value="NZ_CP173063.2"/>
</dbReference>
<protein>
    <submittedName>
        <fullName evidence="1">Uncharacterized protein</fullName>
    </submittedName>
</protein>
<keyword evidence="2" id="KW-1185">Reference proteome</keyword>
<dbReference type="PANTHER" id="PTHR37691">
    <property type="entry name" value="BLR3518 PROTEIN"/>
    <property type="match status" value="1"/>
</dbReference>
<proteinExistence type="predicted"/>